<reference evidence="1 2" key="2">
    <citation type="journal article" date="2022" name="Mol. Ecol. Resour.">
        <title>The genomes of chicory, endive, great burdock and yacon provide insights into Asteraceae paleo-polyploidization history and plant inulin production.</title>
        <authorList>
            <person name="Fan W."/>
            <person name="Wang S."/>
            <person name="Wang H."/>
            <person name="Wang A."/>
            <person name="Jiang F."/>
            <person name="Liu H."/>
            <person name="Zhao H."/>
            <person name="Xu D."/>
            <person name="Zhang Y."/>
        </authorList>
    </citation>
    <scope>NUCLEOTIDE SEQUENCE [LARGE SCALE GENOMIC DNA]</scope>
    <source>
        <strain evidence="2">cv. Niubang</strain>
    </source>
</reference>
<accession>A0ACB9DG44</accession>
<dbReference type="Proteomes" id="UP001055879">
    <property type="component" value="Linkage Group LG03"/>
</dbReference>
<organism evidence="1 2">
    <name type="scientific">Arctium lappa</name>
    <name type="common">Greater burdock</name>
    <name type="synonym">Lappa major</name>
    <dbReference type="NCBI Taxonomy" id="4217"/>
    <lineage>
        <taxon>Eukaryota</taxon>
        <taxon>Viridiplantae</taxon>
        <taxon>Streptophyta</taxon>
        <taxon>Embryophyta</taxon>
        <taxon>Tracheophyta</taxon>
        <taxon>Spermatophyta</taxon>
        <taxon>Magnoliopsida</taxon>
        <taxon>eudicotyledons</taxon>
        <taxon>Gunneridae</taxon>
        <taxon>Pentapetalae</taxon>
        <taxon>asterids</taxon>
        <taxon>campanulids</taxon>
        <taxon>Asterales</taxon>
        <taxon>Asteraceae</taxon>
        <taxon>Carduoideae</taxon>
        <taxon>Cardueae</taxon>
        <taxon>Arctiinae</taxon>
        <taxon>Arctium</taxon>
    </lineage>
</organism>
<protein>
    <submittedName>
        <fullName evidence="1">Uncharacterized protein</fullName>
    </submittedName>
</protein>
<evidence type="ECO:0000313" key="2">
    <source>
        <dbReference type="Proteomes" id="UP001055879"/>
    </source>
</evidence>
<proteinExistence type="predicted"/>
<dbReference type="EMBL" id="CM042049">
    <property type="protein sequence ID" value="KAI3745628.1"/>
    <property type="molecule type" value="Genomic_DNA"/>
</dbReference>
<evidence type="ECO:0000313" key="1">
    <source>
        <dbReference type="EMBL" id="KAI3745628.1"/>
    </source>
</evidence>
<sequence>MVVRPTAKEGKRYGGRIMEETRIENQGKKGKLYEETRSRGSLEEEYRVMKQGYKKSVNFFLEGGRIEIEASSWYRNDRACLIVVSAATSDSVFTIEFSQRTTVSRIFTVVVCFVSGDSSTGGDTRSALEDISFVL</sequence>
<gene>
    <name evidence="1" type="ORF">L6452_08029</name>
</gene>
<name>A0ACB9DG44_ARCLA</name>
<comment type="caution">
    <text evidence="1">The sequence shown here is derived from an EMBL/GenBank/DDBJ whole genome shotgun (WGS) entry which is preliminary data.</text>
</comment>
<reference evidence="2" key="1">
    <citation type="journal article" date="2022" name="Mol. Ecol. Resour.">
        <title>The genomes of chicory, endive, great burdock and yacon provide insights into Asteraceae palaeo-polyploidization history and plant inulin production.</title>
        <authorList>
            <person name="Fan W."/>
            <person name="Wang S."/>
            <person name="Wang H."/>
            <person name="Wang A."/>
            <person name="Jiang F."/>
            <person name="Liu H."/>
            <person name="Zhao H."/>
            <person name="Xu D."/>
            <person name="Zhang Y."/>
        </authorList>
    </citation>
    <scope>NUCLEOTIDE SEQUENCE [LARGE SCALE GENOMIC DNA]</scope>
    <source>
        <strain evidence="2">cv. Niubang</strain>
    </source>
</reference>
<keyword evidence="2" id="KW-1185">Reference proteome</keyword>